<feature type="domain" description="Kinesin motor" evidence="9">
    <location>
        <begin position="66"/>
        <end position="489"/>
    </location>
</feature>
<feature type="region of interest" description="Disordered" evidence="8">
    <location>
        <begin position="725"/>
        <end position="757"/>
    </location>
</feature>
<dbReference type="KEGG" id="phet:94287884"/>
<evidence type="ECO:0000256" key="7">
    <source>
        <dbReference type="SAM" id="Coils"/>
    </source>
</evidence>
<gene>
    <name evidence="10" type="ORF">JKF63_01761</name>
</gene>
<evidence type="ECO:0000259" key="9">
    <source>
        <dbReference type="PROSITE" id="PS50067"/>
    </source>
</evidence>
<dbReference type="GO" id="GO:0005875">
    <property type="term" value="C:microtubule associated complex"/>
    <property type="evidence" value="ECO:0007669"/>
    <property type="project" value="TreeGrafter"/>
</dbReference>
<keyword evidence="5 7" id="KW-0175">Coiled coil</keyword>
<feature type="compositionally biased region" description="Acidic residues" evidence="8">
    <location>
        <begin position="641"/>
        <end position="658"/>
    </location>
</feature>
<feature type="compositionally biased region" description="Low complexity" evidence="8">
    <location>
        <begin position="259"/>
        <end position="269"/>
    </location>
</feature>
<comment type="caution">
    <text evidence="10">The sequence shown here is derived from an EMBL/GenBank/DDBJ whole genome shotgun (WGS) entry which is preliminary data.</text>
</comment>
<dbReference type="PRINTS" id="PR00380">
    <property type="entry name" value="KINESINHEAVY"/>
</dbReference>
<feature type="coiled-coil region" evidence="7">
    <location>
        <begin position="497"/>
        <end position="524"/>
    </location>
</feature>
<dbReference type="GO" id="GO:0008017">
    <property type="term" value="F:microtubule binding"/>
    <property type="evidence" value="ECO:0007669"/>
    <property type="project" value="InterPro"/>
</dbReference>
<dbReference type="OrthoDB" id="3176171at2759"/>
<feature type="region of interest" description="Disordered" evidence="8">
    <location>
        <begin position="641"/>
        <end position="686"/>
    </location>
</feature>
<dbReference type="PANTHER" id="PTHR47969:SF15">
    <property type="entry name" value="CHROMOSOME-ASSOCIATED KINESIN KIF4A-RELATED"/>
    <property type="match status" value="1"/>
</dbReference>
<sequence length="1048" mass="114198">MSGETNRGDAALSLLPTEPQAVPKQREGGVLPSHCTLSSFYRDPADSNGVTDSLPSSEEGNGFFGRVRVVVRCRPLHSDTETNHSSNRVQIHGNDVIVHNKVMYNDARSYHFDRVLPPEADQSTMFGEVAPLADHVLDGFHASVFAYGQTGSGKTYTMDGFRYTSTAQQRKEVRPDVEGTPVEEHGVMPRIIQLLFDRARERQRAVGVEDMEARVDADSPDEGLEFTFRCSYYQIYNEKITDLLRGSGVLPAGSNSAQPPSSSSLSSLPKMKTDSCRIGNADHGDLRVRWHKGDVFKVENLFICTCSTPDEMRAVFLSGLHQKVVRGHLLNHQSSRSHCVFTIYVERRARRNGELLSRSELSLVDLAGSEKLSLLSHNPSTKLVKESIDINTSLLSLGKVITALGSAASATTSLPRKKNSAPTPRAGGRPDQKAGVGHIPYRESKLTMLLKHALGGNSLTIMIACISPSDRYVEETVSTLLYAGRAKNIRNTPRVNEDATTLLIRQLREEIAQLNMELGYYREMAAKALVKREGNTNVCEHCSGVVCATSPGSVSEPSPVAGATAMTVATEQDLDQLSESLVTACGMLTNLMQVNAQLRESYDTLRELQNAAERREAALNAENLALRERLALLEAIVLQDEEDMDGSDEDKEVDEAEAYDAQVSVDNTPPLLEQESTSNKKSVDAHVPNGTFAAETQRTAAAAPLHRVNGIPHGGHPAERYAAAEFSTQNESTSSSPVEPPASLKKEYTGKRRAGDSVPCTDTWVSTVQASVAGPSTMAEQLSSVLCKMSDNGPSCSGVLEASSKPPAGNPAYGEERRLSYGQKKTHTRKRYGGLASRLKEYKAQYHTLYAIQTYADYYKQPTRRKSTAPLVPGVPPIRASDVAAPQVTAALREMKMIAAKLPVAVVPEYVPTSLLQPGSFGSLAFGGNNTERAPFEQNRTAREERLRAMQRCQEELYRQVRSAVYGASCEDQANTANARLGDAGQEKPKSSGTSTSASPFRAAIPLYAPQTGHRLGTASPCKSSRPQRSYANLDSMARLVEYLERGK</sequence>
<feature type="compositionally biased region" description="Polar residues" evidence="8">
    <location>
        <begin position="1021"/>
        <end position="1031"/>
    </location>
</feature>
<feature type="compositionally biased region" description="Basic and acidic residues" evidence="8">
    <location>
        <begin position="744"/>
        <end position="755"/>
    </location>
</feature>
<feature type="region of interest" description="Disordered" evidence="8">
    <location>
        <begin position="980"/>
        <end position="1031"/>
    </location>
</feature>
<dbReference type="PANTHER" id="PTHR47969">
    <property type="entry name" value="CHROMOSOME-ASSOCIATED KINESIN KIF4A-RELATED"/>
    <property type="match status" value="1"/>
</dbReference>
<dbReference type="InterPro" id="IPR027640">
    <property type="entry name" value="Kinesin-like_fam"/>
</dbReference>
<dbReference type="Proteomes" id="UP000674318">
    <property type="component" value="Unassembled WGS sequence"/>
</dbReference>
<dbReference type="GO" id="GO:0051231">
    <property type="term" value="P:spindle elongation"/>
    <property type="evidence" value="ECO:0007669"/>
    <property type="project" value="TreeGrafter"/>
</dbReference>
<keyword evidence="11" id="KW-1185">Reference proteome</keyword>
<proteinExistence type="inferred from homology"/>
<dbReference type="AlphaFoldDB" id="A0A836HLR6"/>
<dbReference type="InterPro" id="IPR036961">
    <property type="entry name" value="Kinesin_motor_dom_sf"/>
</dbReference>
<feature type="region of interest" description="Disordered" evidence="8">
    <location>
        <begin position="1"/>
        <end position="29"/>
    </location>
</feature>
<dbReference type="InterPro" id="IPR027417">
    <property type="entry name" value="P-loop_NTPase"/>
</dbReference>
<evidence type="ECO:0000256" key="2">
    <source>
        <dbReference type="ARBA" id="ARBA00022490"/>
    </source>
</evidence>
<dbReference type="GO" id="GO:0005737">
    <property type="term" value="C:cytoplasm"/>
    <property type="evidence" value="ECO:0007669"/>
    <property type="project" value="UniProtKB-SubCell"/>
</dbReference>
<reference evidence="10 11" key="1">
    <citation type="submission" date="2021-02" db="EMBL/GenBank/DDBJ databases">
        <title>Porcisia hertigi Genome sequencing and assembly.</title>
        <authorList>
            <person name="Almutairi H."/>
            <person name="Gatherer D."/>
        </authorList>
    </citation>
    <scope>NUCLEOTIDE SEQUENCE [LARGE SCALE GENOMIC DNA]</scope>
    <source>
        <strain evidence="10 11">C119</strain>
    </source>
</reference>
<dbReference type="PROSITE" id="PS00411">
    <property type="entry name" value="KINESIN_MOTOR_1"/>
    <property type="match status" value="1"/>
</dbReference>
<evidence type="ECO:0000313" key="10">
    <source>
        <dbReference type="EMBL" id="KAG5493929.1"/>
    </source>
</evidence>
<evidence type="ECO:0000256" key="4">
    <source>
        <dbReference type="ARBA" id="ARBA00022840"/>
    </source>
</evidence>
<dbReference type="GO" id="GO:0005524">
    <property type="term" value="F:ATP binding"/>
    <property type="evidence" value="ECO:0007669"/>
    <property type="project" value="UniProtKB-UniRule"/>
</dbReference>
<dbReference type="RefSeq" id="XP_067753964.1">
    <property type="nucleotide sequence ID" value="XM_067897807.1"/>
</dbReference>
<accession>A0A836HLR6</accession>
<dbReference type="GO" id="GO:0007018">
    <property type="term" value="P:microtubule-based movement"/>
    <property type="evidence" value="ECO:0007669"/>
    <property type="project" value="InterPro"/>
</dbReference>
<feature type="coiled-coil region" evidence="7">
    <location>
        <begin position="588"/>
        <end position="629"/>
    </location>
</feature>
<dbReference type="EMBL" id="JAFJZO010000034">
    <property type="protein sequence ID" value="KAG5493929.1"/>
    <property type="molecule type" value="Genomic_DNA"/>
</dbReference>
<evidence type="ECO:0000256" key="1">
    <source>
        <dbReference type="ARBA" id="ARBA00004496"/>
    </source>
</evidence>
<dbReference type="Pfam" id="PF00225">
    <property type="entry name" value="Kinesin"/>
    <property type="match status" value="1"/>
</dbReference>
<dbReference type="InterPro" id="IPR019821">
    <property type="entry name" value="Kinesin_motor_CS"/>
</dbReference>
<feature type="region of interest" description="Disordered" evidence="8">
    <location>
        <begin position="411"/>
        <end position="436"/>
    </location>
</feature>
<protein>
    <recommendedName>
        <fullName evidence="9">Kinesin motor domain-containing protein</fullName>
    </recommendedName>
</protein>
<dbReference type="SUPFAM" id="SSF52540">
    <property type="entry name" value="P-loop containing nucleoside triphosphate hydrolases"/>
    <property type="match status" value="1"/>
</dbReference>
<keyword evidence="2" id="KW-0963">Cytoplasm</keyword>
<evidence type="ECO:0000256" key="5">
    <source>
        <dbReference type="ARBA" id="ARBA00023054"/>
    </source>
</evidence>
<dbReference type="PROSITE" id="PS50067">
    <property type="entry name" value="KINESIN_MOTOR_2"/>
    <property type="match status" value="1"/>
</dbReference>
<feature type="binding site" evidence="6">
    <location>
        <begin position="148"/>
        <end position="155"/>
    </location>
    <ligand>
        <name>ATP</name>
        <dbReference type="ChEBI" id="CHEBI:30616"/>
    </ligand>
</feature>
<evidence type="ECO:0000256" key="3">
    <source>
        <dbReference type="ARBA" id="ARBA00022741"/>
    </source>
</evidence>
<evidence type="ECO:0000313" key="11">
    <source>
        <dbReference type="Proteomes" id="UP000674318"/>
    </source>
</evidence>
<evidence type="ECO:0000256" key="6">
    <source>
        <dbReference type="PROSITE-ProRule" id="PRU00283"/>
    </source>
</evidence>
<comment type="similarity">
    <text evidence="6">Belongs to the TRAFAC class myosin-kinesin ATPase superfamily. Kinesin family.</text>
</comment>
<dbReference type="GO" id="GO:0007052">
    <property type="term" value="P:mitotic spindle organization"/>
    <property type="evidence" value="ECO:0007669"/>
    <property type="project" value="TreeGrafter"/>
</dbReference>
<keyword evidence="4 6" id="KW-0067">ATP-binding</keyword>
<dbReference type="Gene3D" id="3.40.850.10">
    <property type="entry name" value="Kinesin motor domain"/>
    <property type="match status" value="1"/>
</dbReference>
<feature type="compositionally biased region" description="Polar residues" evidence="8">
    <location>
        <begin position="726"/>
        <end position="737"/>
    </location>
</feature>
<dbReference type="GO" id="GO:0003777">
    <property type="term" value="F:microtubule motor activity"/>
    <property type="evidence" value="ECO:0007669"/>
    <property type="project" value="InterPro"/>
</dbReference>
<keyword evidence="6" id="KW-0505">Motor protein</keyword>
<feature type="region of interest" description="Disordered" evidence="8">
    <location>
        <begin position="251"/>
        <end position="270"/>
    </location>
</feature>
<dbReference type="InterPro" id="IPR001752">
    <property type="entry name" value="Kinesin_motor_dom"/>
</dbReference>
<dbReference type="GeneID" id="94287884"/>
<comment type="subcellular location">
    <subcellularLocation>
        <location evidence="1">Cytoplasm</location>
    </subcellularLocation>
</comment>
<dbReference type="FunFam" id="3.40.850.10:FF:000307">
    <property type="entry name" value="Kinesin-like protein"/>
    <property type="match status" value="1"/>
</dbReference>
<keyword evidence="3 6" id="KW-0547">Nucleotide-binding</keyword>
<organism evidence="10 11">
    <name type="scientific">Porcisia hertigi</name>
    <dbReference type="NCBI Taxonomy" id="2761500"/>
    <lineage>
        <taxon>Eukaryota</taxon>
        <taxon>Discoba</taxon>
        <taxon>Euglenozoa</taxon>
        <taxon>Kinetoplastea</taxon>
        <taxon>Metakinetoplastina</taxon>
        <taxon>Trypanosomatida</taxon>
        <taxon>Trypanosomatidae</taxon>
        <taxon>Leishmaniinae</taxon>
        <taxon>Porcisia</taxon>
    </lineage>
</organism>
<dbReference type="SMART" id="SM00129">
    <property type="entry name" value="KISc"/>
    <property type="match status" value="1"/>
</dbReference>
<name>A0A836HLR6_9TRYP</name>
<evidence type="ECO:0000256" key="8">
    <source>
        <dbReference type="SAM" id="MobiDB-lite"/>
    </source>
</evidence>